<feature type="signal peptide" evidence="1">
    <location>
        <begin position="1"/>
        <end position="16"/>
    </location>
</feature>
<dbReference type="STRING" id="1292034.OR37_01711"/>
<dbReference type="PROSITE" id="PS51257">
    <property type="entry name" value="PROKAR_LIPOPROTEIN"/>
    <property type="match status" value="1"/>
</dbReference>
<comment type="caution">
    <text evidence="2">The sequence shown here is derived from an EMBL/GenBank/DDBJ whole genome shotgun (WGS) entry which is preliminary data.</text>
</comment>
<dbReference type="PATRIC" id="fig|1292034.3.peg.1697"/>
<dbReference type="InterPro" id="IPR038714">
    <property type="entry name" value="YfeY-like_sf"/>
</dbReference>
<protein>
    <recommendedName>
        <fullName evidence="4">DUF1131 domain-containing protein</fullName>
    </recommendedName>
</protein>
<dbReference type="Pfam" id="PF06572">
    <property type="entry name" value="DUF1131"/>
    <property type="match status" value="1"/>
</dbReference>
<dbReference type="Proteomes" id="UP000013063">
    <property type="component" value="Unassembled WGS sequence"/>
</dbReference>
<reference evidence="2 3" key="1">
    <citation type="journal article" date="2013" name="Genome Announc.">
        <title>Draft Genome Sequence for Caulobacter sp. Strain OR37, a Bacterium Tolerant to Heavy Metals.</title>
        <authorList>
            <person name="Utturkar S.M."/>
            <person name="Bollmann A."/>
            <person name="Brzoska R.M."/>
            <person name="Klingeman D.M."/>
            <person name="Epstein S.E."/>
            <person name="Palumbo A.V."/>
            <person name="Brown S.D."/>
        </authorList>
    </citation>
    <scope>NUCLEOTIDE SEQUENCE [LARGE SCALE GENOMIC DNA]</scope>
    <source>
        <strain evidence="2 3">OR37</strain>
    </source>
</reference>
<dbReference type="eggNOG" id="ENOG502ZCFV">
    <property type="taxonomic scope" value="Bacteria"/>
</dbReference>
<keyword evidence="3" id="KW-1185">Reference proteome</keyword>
<name>R0D197_CAUVI</name>
<evidence type="ECO:0000313" key="2">
    <source>
        <dbReference type="EMBL" id="ENZ82441.1"/>
    </source>
</evidence>
<evidence type="ECO:0000313" key="3">
    <source>
        <dbReference type="Proteomes" id="UP000013063"/>
    </source>
</evidence>
<feature type="chain" id="PRO_5004347924" description="DUF1131 domain-containing protein" evidence="1">
    <location>
        <begin position="17"/>
        <end position="214"/>
    </location>
</feature>
<proteinExistence type="predicted"/>
<dbReference type="EMBL" id="APMP01000007">
    <property type="protein sequence ID" value="ENZ82441.1"/>
    <property type="molecule type" value="Genomic_DNA"/>
</dbReference>
<accession>R0D197</accession>
<dbReference type="OrthoDB" id="7186070at2"/>
<sequence precursor="true">MTFRPALLALPLLLLAACGQGEKTPAAHDASPSEAAPKGPVRVAVAPYTGGVLKITKDGVGPINGATAFDLATLKVLFPKAKVEQAFLHFGEGPAQPIINVEQDKVPLLEIGKTDEGEIAYVRAAAGDVRGPKDEALLAKWRDLGFTLDHCRAGEGREVNQTICVRPEAPTVSYVFGVPGYTGKGLQSEAALKAKGQLNELVWRPAEGANVASA</sequence>
<evidence type="ECO:0000256" key="1">
    <source>
        <dbReference type="SAM" id="SignalP"/>
    </source>
</evidence>
<organism evidence="2 3">
    <name type="scientific">Caulobacter vibrioides OR37</name>
    <dbReference type="NCBI Taxonomy" id="1292034"/>
    <lineage>
        <taxon>Bacteria</taxon>
        <taxon>Pseudomonadati</taxon>
        <taxon>Pseudomonadota</taxon>
        <taxon>Alphaproteobacteria</taxon>
        <taxon>Caulobacterales</taxon>
        <taxon>Caulobacteraceae</taxon>
        <taxon>Caulobacter</taxon>
    </lineage>
</organism>
<dbReference type="RefSeq" id="WP_004618162.1">
    <property type="nucleotide sequence ID" value="NZ_APMP01000007.1"/>
</dbReference>
<evidence type="ECO:0008006" key="4">
    <source>
        <dbReference type="Google" id="ProtNLM"/>
    </source>
</evidence>
<dbReference type="InterPro" id="IPR010938">
    <property type="entry name" value="DUF1131"/>
</dbReference>
<keyword evidence="1" id="KW-0732">Signal</keyword>
<dbReference type="Gene3D" id="2.60.460.10">
    <property type="entry name" value="protein yfey like domain"/>
    <property type="match status" value="1"/>
</dbReference>
<gene>
    <name evidence="2" type="ORF">OR37_01711</name>
</gene>
<dbReference type="AlphaFoldDB" id="R0D197"/>